<keyword evidence="1" id="KW-0812">Transmembrane</keyword>
<feature type="transmembrane region" description="Helical" evidence="1">
    <location>
        <begin position="391"/>
        <end position="421"/>
    </location>
</feature>
<dbReference type="InParanoid" id="D1YZY8"/>
<keyword evidence="4" id="KW-1185">Reference proteome</keyword>
<name>D1YZY8_METPS</name>
<dbReference type="AlphaFoldDB" id="D1YZY8"/>
<gene>
    <name evidence="3" type="ordered locus">MCP_1938</name>
</gene>
<feature type="transmembrane region" description="Helical" evidence="1">
    <location>
        <begin position="143"/>
        <end position="161"/>
    </location>
</feature>
<feature type="transmembrane region" description="Helical" evidence="1">
    <location>
        <begin position="293"/>
        <end position="317"/>
    </location>
</feature>
<feature type="transmembrane region" description="Helical" evidence="1">
    <location>
        <begin position="181"/>
        <end position="205"/>
    </location>
</feature>
<dbReference type="Proteomes" id="UP000001882">
    <property type="component" value="Chromosome"/>
</dbReference>
<sequence length="593" mass="69190">MKNGIQCVNQSIEKYALLIICILFISLTLLKIFLSLNFYAPFIHMDEIYYDSLANNLIEGKLYAKFGGSYSPGYPIFLSLAYAISNDKEVIYHIMLAISAIVTTSIIFPTYFLLKKYCNLIISIIGSLAVTTLPLLNYNSFTIMTEVLFIPLFLFSIWFILKSYETNDKKWELLASLSVVYLYITRSNGISMLIAFILTFFYYLLSNKKYDSVTNLLKKKWFLIGTFTLFLISWVFFSMYVTDINNLWGEREEQLASWTYGSSYNVFTIFWQAVNGLSTINGLLRIIGCLIYLINYLFLSSYFLLFVAIFFLLMLFIHDKKIINNNASVLIFYLFTTILFLILTTLVFTFISGETLLGRYVEPVIPPIIILSIISIYKIDWKILSVKYVNLFILLFILIILIVLFILMYNSTIILGFLSFVNNPSLYAYTSFYDPFFGINYGQALNMPTWNIPSAALIIVFFLLLLMLIYLSISDKRYICVLLLVIIIFSYFFSLNIYYNELFQSKYESYHENAIYNFIKNNTNSNTLLILDNNEFNNNFYLYNYWNMGDSSLQDIKNNTLVKSQNKKIYLLSNKTLEYDIVACDDYMKLYMI</sequence>
<reference evidence="3 4" key="2">
    <citation type="journal article" date="2008" name="Int. J. Syst. Evol. Microbiol.">
        <title>Methanocella paludicola gen. nov., sp. nov., a methane-producing archaeon, the first isolate of the lineage 'Rice Cluster I', and proposal of the new archaeal order Methanocellales ord. nov.</title>
        <authorList>
            <person name="Sakai S."/>
            <person name="Imachi H."/>
            <person name="Hanada S."/>
            <person name="Ohashi A."/>
            <person name="Harada H."/>
            <person name="Kamagata Y."/>
        </authorList>
    </citation>
    <scope>NUCLEOTIDE SEQUENCE [LARGE SCALE GENOMIC DNA]</scope>
    <source>
        <strain evidence="4">DSM 17711 / JCM 13418 / NBRC 101707 / SANAE</strain>
    </source>
</reference>
<evidence type="ECO:0000259" key="2">
    <source>
        <dbReference type="Pfam" id="PF13231"/>
    </source>
</evidence>
<evidence type="ECO:0000313" key="3">
    <source>
        <dbReference type="EMBL" id="BAI62010.1"/>
    </source>
</evidence>
<feature type="transmembrane region" description="Helical" evidence="1">
    <location>
        <begin position="221"/>
        <end position="241"/>
    </location>
</feature>
<organism evidence="3 4">
    <name type="scientific">Methanocella paludicola (strain DSM 17711 / JCM 13418 / NBRC 101707 / SANAE)</name>
    <dbReference type="NCBI Taxonomy" id="304371"/>
    <lineage>
        <taxon>Archaea</taxon>
        <taxon>Methanobacteriati</taxon>
        <taxon>Methanobacteriota</taxon>
        <taxon>Stenosarchaea group</taxon>
        <taxon>Methanomicrobia</taxon>
        <taxon>Methanocellales</taxon>
        <taxon>Methanocellaceae</taxon>
        <taxon>Methanocella</taxon>
    </lineage>
</organism>
<feature type="transmembrane region" description="Helical" evidence="1">
    <location>
        <begin position="15"/>
        <end position="42"/>
    </location>
</feature>
<dbReference type="PATRIC" id="fig|304371.9.peg.1978"/>
<feature type="transmembrane region" description="Helical" evidence="1">
    <location>
        <begin position="478"/>
        <end position="499"/>
    </location>
</feature>
<dbReference type="eggNOG" id="arCOG12608">
    <property type="taxonomic scope" value="Archaea"/>
</dbReference>
<feature type="transmembrane region" description="Helical" evidence="1">
    <location>
        <begin position="363"/>
        <end position="379"/>
    </location>
</feature>
<feature type="transmembrane region" description="Helical" evidence="1">
    <location>
        <begin position="120"/>
        <end position="136"/>
    </location>
</feature>
<feature type="transmembrane region" description="Helical" evidence="1">
    <location>
        <begin position="450"/>
        <end position="471"/>
    </location>
</feature>
<evidence type="ECO:0000256" key="1">
    <source>
        <dbReference type="SAM" id="Phobius"/>
    </source>
</evidence>
<proteinExistence type="predicted"/>
<feature type="domain" description="Glycosyltransferase RgtA/B/C/D-like" evidence="2">
    <location>
        <begin position="71"/>
        <end position="233"/>
    </location>
</feature>
<evidence type="ECO:0000313" key="4">
    <source>
        <dbReference type="Proteomes" id="UP000001882"/>
    </source>
</evidence>
<keyword evidence="1" id="KW-0472">Membrane</keyword>
<protein>
    <recommendedName>
        <fullName evidence="2">Glycosyltransferase RgtA/B/C/D-like domain-containing protein</fullName>
    </recommendedName>
</protein>
<dbReference type="InterPro" id="IPR038731">
    <property type="entry name" value="RgtA/B/C-like"/>
</dbReference>
<feature type="transmembrane region" description="Helical" evidence="1">
    <location>
        <begin position="329"/>
        <end position="351"/>
    </location>
</feature>
<dbReference type="Pfam" id="PF13231">
    <property type="entry name" value="PMT_2"/>
    <property type="match status" value="1"/>
</dbReference>
<reference evidence="4" key="3">
    <citation type="journal article" date="2011" name="PLoS ONE">
        <title>Genome sequence of a mesophilic hydrogenotrophic methanogen Methanocella paludicola, the first cultivated representative of the order Methanocellales.</title>
        <authorList>
            <person name="Sakai S."/>
            <person name="Takaki Y."/>
            <person name="Shimamura S."/>
            <person name="Sekine M."/>
            <person name="Tajima T."/>
            <person name="Kosugi H."/>
            <person name="Ichikawa N."/>
            <person name="Tasumi E."/>
            <person name="Hiraki A.T."/>
            <person name="Shimizu A."/>
            <person name="Kato Y."/>
            <person name="Nishiko R."/>
            <person name="Mori K."/>
            <person name="Fujita N."/>
            <person name="Imachi H."/>
            <person name="Takai K."/>
        </authorList>
    </citation>
    <scope>NUCLEOTIDE SEQUENCE [LARGE SCALE GENOMIC DNA]</scope>
    <source>
        <strain evidence="4">DSM 17711 / JCM 13418 / NBRC 101707 / SANAE</strain>
    </source>
</reference>
<reference evidence="3 4" key="1">
    <citation type="journal article" date="2007" name="Appl. Environ. Microbiol.">
        <title>Isolation of key methanogens for global methane emission from rice paddy fields: a novel isolate affiliated with the clone cluster rice cluster I.</title>
        <authorList>
            <person name="Sakai S."/>
            <person name="Imachi H."/>
            <person name="Sekiguchi Y."/>
            <person name="Ohashi A."/>
            <person name="Harada H."/>
            <person name="Kamagata Y."/>
        </authorList>
    </citation>
    <scope>NUCLEOTIDE SEQUENCE [LARGE SCALE GENOMIC DNA]</scope>
    <source>
        <strain evidence="4">DSM 17711 / JCM 13418 / NBRC 101707 / SANAE</strain>
    </source>
</reference>
<dbReference type="KEGG" id="mpd:MCP_1938"/>
<feature type="transmembrane region" description="Helical" evidence="1">
    <location>
        <begin position="90"/>
        <end position="114"/>
    </location>
</feature>
<dbReference type="EMBL" id="AP011532">
    <property type="protein sequence ID" value="BAI62010.1"/>
    <property type="molecule type" value="Genomic_DNA"/>
</dbReference>
<accession>D1YZY8</accession>
<keyword evidence="1" id="KW-1133">Transmembrane helix</keyword>